<protein>
    <submittedName>
        <fullName evidence="5">Molybdopterin biosynthesis protein MoeB</fullName>
    </submittedName>
</protein>
<dbReference type="GO" id="GO:0005829">
    <property type="term" value="C:cytosol"/>
    <property type="evidence" value="ECO:0007669"/>
    <property type="project" value="TreeGrafter"/>
</dbReference>
<dbReference type="PANTHER" id="PTHR10953">
    <property type="entry name" value="UBIQUITIN-ACTIVATING ENZYME E1"/>
    <property type="match status" value="1"/>
</dbReference>
<reference evidence="6" key="1">
    <citation type="submission" date="2018-12" db="EMBL/GenBank/DDBJ databases">
        <title>Tengunoibacter tsumagoiensis gen. nov., sp. nov., Dictyobacter kobayashii sp. nov., D. alpinus sp. nov., and D. joshuensis sp. nov. and description of Dictyobacteraceae fam. nov. within the order Ktedonobacterales isolated from Tengu-no-mugimeshi.</title>
        <authorList>
            <person name="Wang C.M."/>
            <person name="Zheng Y."/>
            <person name="Sakai Y."/>
            <person name="Toyoda A."/>
            <person name="Minakuchi Y."/>
            <person name="Abe K."/>
            <person name="Yokota A."/>
            <person name="Yabe S."/>
        </authorList>
    </citation>
    <scope>NUCLEOTIDE SEQUENCE [LARGE SCALE GENOMIC DNA]</scope>
    <source>
        <strain evidence="6">S-27</strain>
    </source>
</reference>
<dbReference type="InterPro" id="IPR045886">
    <property type="entry name" value="ThiF/MoeB/HesA"/>
</dbReference>
<dbReference type="PROSITE" id="PS50206">
    <property type="entry name" value="RHODANESE_3"/>
    <property type="match status" value="1"/>
</dbReference>
<evidence type="ECO:0000313" key="5">
    <source>
        <dbReference type="EMBL" id="GCE03204.1"/>
    </source>
</evidence>
<dbReference type="Gene3D" id="3.40.250.10">
    <property type="entry name" value="Rhodanese-like domain"/>
    <property type="match status" value="1"/>
</dbReference>
<keyword evidence="3" id="KW-0067">ATP-binding</keyword>
<dbReference type="GO" id="GO:0008146">
    <property type="term" value="F:sulfotransferase activity"/>
    <property type="evidence" value="ECO:0007669"/>
    <property type="project" value="TreeGrafter"/>
</dbReference>
<evidence type="ECO:0000259" key="4">
    <source>
        <dbReference type="PROSITE" id="PS50206"/>
    </source>
</evidence>
<dbReference type="GO" id="GO:0016779">
    <property type="term" value="F:nucleotidyltransferase activity"/>
    <property type="evidence" value="ECO:0007669"/>
    <property type="project" value="TreeGrafter"/>
</dbReference>
<dbReference type="EMBL" id="BIFQ01000001">
    <property type="protein sequence ID" value="GCE03204.1"/>
    <property type="molecule type" value="Genomic_DNA"/>
</dbReference>
<feature type="domain" description="Rhodanese" evidence="4">
    <location>
        <begin position="34"/>
        <end position="124"/>
    </location>
</feature>
<dbReference type="AlphaFoldDB" id="A0A401Z8L8"/>
<dbReference type="Pfam" id="PF00899">
    <property type="entry name" value="ThiF"/>
    <property type="match status" value="1"/>
</dbReference>
<dbReference type="Pfam" id="PF00581">
    <property type="entry name" value="Rhodanese"/>
    <property type="match status" value="1"/>
</dbReference>
<dbReference type="Proteomes" id="UP000287224">
    <property type="component" value="Unassembled WGS sequence"/>
</dbReference>
<proteinExistence type="predicted"/>
<dbReference type="NCBIfam" id="NF006444">
    <property type="entry name" value="PRK08762.1"/>
    <property type="match status" value="1"/>
</dbReference>
<dbReference type="RefSeq" id="WP_126594504.1">
    <property type="nucleotide sequence ID" value="NZ_BIFQ01000001.1"/>
</dbReference>
<evidence type="ECO:0000313" key="6">
    <source>
        <dbReference type="Proteomes" id="UP000287224"/>
    </source>
</evidence>
<dbReference type="GO" id="GO:0005524">
    <property type="term" value="F:ATP binding"/>
    <property type="evidence" value="ECO:0007669"/>
    <property type="project" value="UniProtKB-KW"/>
</dbReference>
<dbReference type="InterPro" id="IPR036873">
    <property type="entry name" value="Rhodanese-like_dom_sf"/>
</dbReference>
<keyword evidence="6" id="KW-1185">Reference proteome</keyword>
<gene>
    <name evidence="5" type="ORF">KDAU_05330</name>
</gene>
<dbReference type="GO" id="GO:0004792">
    <property type="term" value="F:thiosulfate-cyanide sulfurtransferase activity"/>
    <property type="evidence" value="ECO:0007669"/>
    <property type="project" value="TreeGrafter"/>
</dbReference>
<dbReference type="SMART" id="SM00450">
    <property type="entry name" value="RHOD"/>
    <property type="match status" value="1"/>
</dbReference>
<dbReference type="FunFam" id="3.40.50.720:FF:000033">
    <property type="entry name" value="Adenylyltransferase and sulfurtransferase MOCS3"/>
    <property type="match status" value="1"/>
</dbReference>
<comment type="caution">
    <text evidence="5">The sequence shown here is derived from an EMBL/GenBank/DDBJ whole genome shotgun (WGS) entry which is preliminary data.</text>
</comment>
<evidence type="ECO:0000256" key="1">
    <source>
        <dbReference type="ARBA" id="ARBA00022679"/>
    </source>
</evidence>
<accession>A0A401Z8L8</accession>
<dbReference type="GO" id="GO:0008641">
    <property type="term" value="F:ubiquitin-like modifier activating enzyme activity"/>
    <property type="evidence" value="ECO:0007669"/>
    <property type="project" value="InterPro"/>
</dbReference>
<dbReference type="NCBIfam" id="NF004281">
    <property type="entry name" value="PRK05690.1"/>
    <property type="match status" value="1"/>
</dbReference>
<evidence type="ECO:0000256" key="3">
    <source>
        <dbReference type="ARBA" id="ARBA00022840"/>
    </source>
</evidence>
<dbReference type="SUPFAM" id="SSF69572">
    <property type="entry name" value="Activating enzymes of the ubiquitin-like proteins"/>
    <property type="match status" value="1"/>
</dbReference>
<name>A0A401Z8L8_9CHLR</name>
<dbReference type="OrthoDB" id="9800872at2"/>
<evidence type="ECO:0000256" key="2">
    <source>
        <dbReference type="ARBA" id="ARBA00022741"/>
    </source>
</evidence>
<organism evidence="5 6">
    <name type="scientific">Dictyobacter aurantiacus</name>
    <dbReference type="NCBI Taxonomy" id="1936993"/>
    <lineage>
        <taxon>Bacteria</taxon>
        <taxon>Bacillati</taxon>
        <taxon>Chloroflexota</taxon>
        <taxon>Ktedonobacteria</taxon>
        <taxon>Ktedonobacterales</taxon>
        <taxon>Dictyobacteraceae</taxon>
        <taxon>Dictyobacter</taxon>
    </lineage>
</organism>
<dbReference type="CDD" id="cd00158">
    <property type="entry name" value="RHOD"/>
    <property type="match status" value="1"/>
</dbReference>
<dbReference type="PANTHER" id="PTHR10953:SF102">
    <property type="entry name" value="ADENYLYLTRANSFERASE AND SULFURTRANSFERASE MOCS3"/>
    <property type="match status" value="1"/>
</dbReference>
<keyword evidence="1" id="KW-0808">Transferase</keyword>
<dbReference type="InterPro" id="IPR001763">
    <property type="entry name" value="Rhodanese-like_dom"/>
</dbReference>
<dbReference type="SUPFAM" id="SSF52821">
    <property type="entry name" value="Rhodanese/Cell cycle control phosphatase"/>
    <property type="match status" value="1"/>
</dbReference>
<dbReference type="InterPro" id="IPR000594">
    <property type="entry name" value="ThiF_NAD_FAD-bd"/>
</dbReference>
<keyword evidence="2" id="KW-0547">Nucleotide-binding</keyword>
<dbReference type="InterPro" id="IPR035985">
    <property type="entry name" value="Ubiquitin-activating_enz"/>
</dbReference>
<sequence length="392" mass="42634">MGDAFREILRQARQHVPEWSASQVNEVLNQRKQGNADFTLVDVREKTEWNEGYIPGAIHVPRGHLESQIEETVPDKSKKVVLYCAGGVRSLMAASTLQQMGYQDVVSMAGGFGQWKGSGLGFTQPRTLNDAQSKRYSRHLLVPEVGEQGQLKLLDSKVLFIGAGGLGSPAALYLAAAGVGTIGIIDADVVDDSNLQRQVIHNTERIGQYKAESARTTINALNPDVNVITYIERLDENNVKQLVSEYDLIIDGTDNFPTRYLLNDAALLFNKPVIHGSVFRFEGQVTVFKPYEGPCYRCMYPEPPPAALAPSCAEAGVLGVLPGIIGLLQATEAIKVLLGIGEPLVGRLLTYDALAGEFMELKLFRDPNCAACGEHGHPEDLPTYADVCAIPA</sequence>
<dbReference type="CDD" id="cd00757">
    <property type="entry name" value="ThiF_MoeB_HesA_family"/>
    <property type="match status" value="1"/>
</dbReference>
<dbReference type="Gene3D" id="3.40.50.720">
    <property type="entry name" value="NAD(P)-binding Rossmann-like Domain"/>
    <property type="match status" value="1"/>
</dbReference>